<evidence type="ECO:0000256" key="4">
    <source>
        <dbReference type="ARBA" id="ARBA00022596"/>
    </source>
</evidence>
<gene>
    <name evidence="14" type="primary">LOC108008438</name>
</gene>
<evidence type="ECO:0000256" key="9">
    <source>
        <dbReference type="ARBA" id="ARBA00048809"/>
    </source>
</evidence>
<dbReference type="PANTHER" id="PTHR12260">
    <property type="entry name" value="DAMAGE-CONTROL PHOSPHATASE ARMT1"/>
    <property type="match status" value="1"/>
</dbReference>
<proteinExistence type="inferred from homology"/>
<evidence type="ECO:0000256" key="2">
    <source>
        <dbReference type="ARBA" id="ARBA00001326"/>
    </source>
</evidence>
<comment type="function">
    <text evidence="8 10">Metal-dependent phosphatase that shows phosphatase activity against several substrates, including fructose-1-phosphate and fructose-6-phosphate. Its preference for fructose-1-phosphate, a strong glycating agent that causes DNA damage rather than a canonical yeast metabolite, suggests a damage-control function in hexose phosphate metabolism. Has also been shown to have O-methyltransferase activity that methylates glutamate residues of target proteins to form gamma-glutamyl methyl ester residues. Possibly methylates PCNA, suggesting it is involved in the DNA damage response.</text>
</comment>
<evidence type="ECO:0000256" key="5">
    <source>
        <dbReference type="ARBA" id="ARBA00022723"/>
    </source>
</evidence>
<evidence type="ECO:0000259" key="12">
    <source>
        <dbReference type="Pfam" id="PF01937"/>
    </source>
</evidence>
<evidence type="ECO:0000313" key="14">
    <source>
        <dbReference type="RefSeq" id="XP_016927776.2"/>
    </source>
</evidence>
<sequence>MESSSKEPSSEADQPEEEHPVKSDSSSQPIKISRLLRTEFDAKYQIVNLQTPLNAFMSGHYKQSFAFHTLRSRLPVVLTNVIDTLTRDKTELVAQFASNEFAQAAREELKIIIGLISRLKYELQTDKPFHNFTGEEPDRELWNNFISHLPDGERSFYRASSLHAECYLHRKLQSFLENSIFLKSYDFFAKVKEHALTDNMDDVLALTKYTRRSENSLEVFDELLRINMWSNCNDVASDTEIVKQTNRQVLENVAAPDEHVLVNQAAEIWRCLDNQKPKKQKQVDFILDNAGYELFSDFILAEFMIEKGLATKVRFHVKAHPWFVTDVTERDFKWTLEYLSQHADYIISLIGKKFLQFLDEGKFELAPISHFWTSPHAFYSMPHTDPELYSSLQSSKLVVFKGELNYRKLLQDVCWDTTQEMSTCLRGFLPSNICVLRRVKSEVISGLAEGVGQALSRQDPRWMVSGSYGVIQFVDGSREFGY</sequence>
<keyword evidence="13" id="KW-1185">Reference proteome</keyword>
<dbReference type="Gene3D" id="1.20.930.60">
    <property type="match status" value="1"/>
</dbReference>
<dbReference type="InterPro" id="IPR036075">
    <property type="entry name" value="ARMT-1-like_metal-bd_sf"/>
</dbReference>
<evidence type="ECO:0000256" key="6">
    <source>
        <dbReference type="ARBA" id="ARBA00022801"/>
    </source>
</evidence>
<dbReference type="RefSeq" id="XP_016927776.2">
    <property type="nucleotide sequence ID" value="XM_017072287.4"/>
</dbReference>
<evidence type="ECO:0000256" key="11">
    <source>
        <dbReference type="SAM" id="MobiDB-lite"/>
    </source>
</evidence>
<keyword evidence="10" id="KW-0489">Methyltransferase</keyword>
<evidence type="ECO:0000313" key="13">
    <source>
        <dbReference type="Proteomes" id="UP001652628"/>
    </source>
</evidence>
<reference evidence="14" key="1">
    <citation type="submission" date="2025-08" db="UniProtKB">
        <authorList>
            <consortium name="RefSeq"/>
        </authorList>
    </citation>
    <scope>IDENTIFICATION</scope>
</reference>
<keyword evidence="7 10" id="KW-0464">Manganese</keyword>
<evidence type="ECO:0000256" key="8">
    <source>
        <dbReference type="ARBA" id="ARBA00045980"/>
    </source>
</evidence>
<keyword evidence="10" id="KW-0808">Transferase</keyword>
<comment type="similarity">
    <text evidence="3 10">Belongs to the damage-control phosphatase family. Sugar phosphate phosphatase III subfamily.</text>
</comment>
<comment type="domain">
    <text evidence="10">Subfamily III proteins have a conserved RTxK motif about 40-50 residues from the C-terminus; the threonine may be replaced by serine or cysteine.</text>
</comment>
<dbReference type="InterPro" id="IPR039763">
    <property type="entry name" value="ARMT1"/>
</dbReference>
<comment type="cofactor">
    <cofactor evidence="10">
        <name>Mn(2+)</name>
        <dbReference type="ChEBI" id="CHEBI:29035"/>
    </cofactor>
    <cofactor evidence="10">
        <name>Ni(2+)</name>
        <dbReference type="ChEBI" id="CHEBI:49786"/>
    </cofactor>
</comment>
<comment type="catalytic activity">
    <reaction evidence="1 10">
        <text>L-glutamyl-[protein] + S-adenosyl-L-methionine = [protein]-L-glutamate 5-O-methyl ester + S-adenosyl-L-homocysteine</text>
        <dbReference type="Rhea" id="RHEA:24452"/>
        <dbReference type="Rhea" id="RHEA-COMP:10208"/>
        <dbReference type="Rhea" id="RHEA-COMP:10311"/>
        <dbReference type="ChEBI" id="CHEBI:29973"/>
        <dbReference type="ChEBI" id="CHEBI:57856"/>
        <dbReference type="ChEBI" id="CHEBI:59789"/>
        <dbReference type="ChEBI" id="CHEBI:82795"/>
    </reaction>
</comment>
<dbReference type="EC" id="3.1.3.-" evidence="10"/>
<feature type="domain" description="Damage-control phosphatase ARMT1-like metal-binding" evidence="12">
    <location>
        <begin position="69"/>
        <end position="454"/>
    </location>
</feature>
<keyword evidence="4" id="KW-0533">Nickel</keyword>
<feature type="region of interest" description="Disordered" evidence="11">
    <location>
        <begin position="1"/>
        <end position="29"/>
    </location>
</feature>
<dbReference type="GeneID" id="108008438"/>
<dbReference type="SUPFAM" id="SSF111321">
    <property type="entry name" value="AF1104-like"/>
    <property type="match status" value="1"/>
</dbReference>
<evidence type="ECO:0000256" key="10">
    <source>
        <dbReference type="RuleBase" id="RU367030"/>
    </source>
</evidence>
<dbReference type="Gene3D" id="3.40.50.10880">
    <property type="entry name" value="Uncharacterised protein PF01937, DUF89, domain 3"/>
    <property type="match status" value="1"/>
</dbReference>
<comment type="catalytic activity">
    <reaction evidence="9 10">
        <text>beta-D-fructose 6-phosphate = dihydroxyacetone + D-glyceraldehyde 3-phosphate</text>
        <dbReference type="Rhea" id="RHEA:28002"/>
        <dbReference type="ChEBI" id="CHEBI:16016"/>
        <dbReference type="ChEBI" id="CHEBI:57634"/>
        <dbReference type="ChEBI" id="CHEBI:59776"/>
    </reaction>
</comment>
<evidence type="ECO:0000256" key="7">
    <source>
        <dbReference type="ARBA" id="ARBA00023211"/>
    </source>
</evidence>
<dbReference type="Pfam" id="PF01937">
    <property type="entry name" value="ARMT1-like_dom"/>
    <property type="match status" value="1"/>
</dbReference>
<comment type="catalytic activity">
    <reaction evidence="2 10">
        <text>beta-D-fructose 1-phosphate + H2O = D-fructose + phosphate</text>
        <dbReference type="Rhea" id="RHEA:35603"/>
        <dbReference type="ChEBI" id="CHEBI:15377"/>
        <dbReference type="ChEBI" id="CHEBI:37721"/>
        <dbReference type="ChEBI" id="CHEBI:43474"/>
        <dbReference type="ChEBI" id="CHEBI:138881"/>
    </reaction>
</comment>
<protein>
    <recommendedName>
        <fullName evidence="10">Sugar phosphate phosphatase</fullName>
        <ecNumber evidence="10">2.1.1.-</ecNumber>
        <ecNumber evidence="10">3.1.3.-</ecNumber>
    </recommendedName>
</protein>
<dbReference type="Proteomes" id="UP001652628">
    <property type="component" value="Chromosome 2R"/>
</dbReference>
<keyword evidence="5 10" id="KW-0479">Metal-binding</keyword>
<evidence type="ECO:0000256" key="3">
    <source>
        <dbReference type="ARBA" id="ARBA00009519"/>
    </source>
</evidence>
<dbReference type="EC" id="2.1.1.-" evidence="10"/>
<keyword evidence="6 10" id="KW-0378">Hydrolase</keyword>
<dbReference type="InterPro" id="IPR002791">
    <property type="entry name" value="ARMT1-like_metal-bd"/>
</dbReference>
<evidence type="ECO:0000256" key="1">
    <source>
        <dbReference type="ARBA" id="ARBA00000807"/>
    </source>
</evidence>
<organism evidence="13 14">
    <name type="scientific">Drosophila suzukii</name>
    <name type="common">Spotted-wing drosophila fruit fly</name>
    <dbReference type="NCBI Taxonomy" id="28584"/>
    <lineage>
        <taxon>Eukaryota</taxon>
        <taxon>Metazoa</taxon>
        <taxon>Ecdysozoa</taxon>
        <taxon>Arthropoda</taxon>
        <taxon>Hexapoda</taxon>
        <taxon>Insecta</taxon>
        <taxon>Pterygota</taxon>
        <taxon>Neoptera</taxon>
        <taxon>Endopterygota</taxon>
        <taxon>Diptera</taxon>
        <taxon>Brachycera</taxon>
        <taxon>Muscomorpha</taxon>
        <taxon>Ephydroidea</taxon>
        <taxon>Drosophilidae</taxon>
        <taxon>Drosophila</taxon>
        <taxon>Sophophora</taxon>
    </lineage>
</organism>
<name>A0AB39Z376_DROSZ</name>
<dbReference type="PANTHER" id="PTHR12260:SF6">
    <property type="entry name" value="DAMAGE-CONTROL PHOSPHATASE ARMT1"/>
    <property type="match status" value="1"/>
</dbReference>
<accession>A0AB39Z376</accession>